<keyword evidence="4" id="KW-0067">ATP-binding</keyword>
<dbReference type="AlphaFoldDB" id="A0A0S4J173"/>
<dbReference type="GO" id="GO:0005524">
    <property type="term" value="F:ATP binding"/>
    <property type="evidence" value="ECO:0007669"/>
    <property type="project" value="UniProtKB-KW"/>
</dbReference>
<evidence type="ECO:0000256" key="4">
    <source>
        <dbReference type="ARBA" id="ARBA00022840"/>
    </source>
</evidence>
<dbReference type="PROSITE" id="PS00108">
    <property type="entry name" value="PROTEIN_KINASE_ST"/>
    <property type="match status" value="1"/>
</dbReference>
<dbReference type="SUPFAM" id="SSF56112">
    <property type="entry name" value="Protein kinase-like (PK-like)"/>
    <property type="match status" value="1"/>
</dbReference>
<dbReference type="EMBL" id="CYKH01000631">
    <property type="protein sequence ID" value="CUG07562.1"/>
    <property type="molecule type" value="Genomic_DNA"/>
</dbReference>
<sequence length="675" mass="73569">MYIAMEYAAQGSLLSQIKRVPLAEEVAAPFLFQTLCGLSYLHRRKVIHRDIKAANILLGESGVAKLTDFGLATPTEATGQKMEQLTMLVGSVYWMSPESISKGIQSESGDVWSVGCTAIELVTGVPPFFDRTPVNALYHIAESTESPVPNTVSELMQDFLACCLQRNPDVRAKLTELVHHEWFASCGVDTSVVPDGDLASLLSTTHNSSGSPAGGAVSSIAQEVERYLFGDRLAEREDWLKSGGLATAVNALTTITAEDSYRIVRSLAFESQRAASESSVFFESLGDTEFWGLDLVVLATMDTVATLFSDCCDHQPPTCRNYAPSHKHALQLVLRSSDVGPQCISALHRLLVCRLDGEASASTDAPKNRRELRHSSMYIAPTVSTDAARVRFLADDGIAVLRDIVQSMCLQAFREKTEPLVRWENIDKLLEIVLSFAPAAGSDQEDNLPTMGDNWLIAVQEACMHNCPSALHLLMYSIDSRDGIVSGERVIVGRLISVGSQPLLDYETRLKVAECLPRLQAQYPEASKALCDVHGNIPLITHMMRHAPPSGSVDSMLSVLTALCESGDMAEACASYDGMLTLVIQKILEAQQRGSPQCLDRSLRLTELLFSRAPHPEWFVTSRQLTQRLIEIIGTPSLNVESSGNPESADAKCRTSAVTRAKRLLNALAAQSISV</sequence>
<dbReference type="SUPFAM" id="SSF48371">
    <property type="entry name" value="ARM repeat"/>
    <property type="match status" value="1"/>
</dbReference>
<accession>A0A0S4J173</accession>
<keyword evidence="3 6" id="KW-0418">Kinase</keyword>
<organism evidence="6 7">
    <name type="scientific">Bodo saltans</name>
    <name type="common">Flagellated protozoan</name>
    <dbReference type="NCBI Taxonomy" id="75058"/>
    <lineage>
        <taxon>Eukaryota</taxon>
        <taxon>Discoba</taxon>
        <taxon>Euglenozoa</taxon>
        <taxon>Kinetoplastea</taxon>
        <taxon>Metakinetoplastina</taxon>
        <taxon>Eubodonida</taxon>
        <taxon>Bodonidae</taxon>
        <taxon>Bodo</taxon>
    </lineage>
</organism>
<feature type="domain" description="Protein kinase" evidence="5">
    <location>
        <begin position="1"/>
        <end position="183"/>
    </location>
</feature>
<proteinExistence type="predicted"/>
<dbReference type="InterPro" id="IPR001245">
    <property type="entry name" value="Ser-Thr/Tyr_kinase_cat_dom"/>
</dbReference>
<evidence type="ECO:0000259" key="5">
    <source>
        <dbReference type="PROSITE" id="PS50011"/>
    </source>
</evidence>
<keyword evidence="7" id="KW-1185">Reference proteome</keyword>
<keyword evidence="2" id="KW-0547">Nucleotide-binding</keyword>
<dbReference type="InterPro" id="IPR016024">
    <property type="entry name" value="ARM-type_fold"/>
</dbReference>
<dbReference type="InterPro" id="IPR011009">
    <property type="entry name" value="Kinase-like_dom_sf"/>
</dbReference>
<dbReference type="PANTHER" id="PTHR48016">
    <property type="entry name" value="MAP KINASE KINASE KINASE SSK2-RELATED-RELATED"/>
    <property type="match status" value="1"/>
</dbReference>
<dbReference type="InterPro" id="IPR000719">
    <property type="entry name" value="Prot_kinase_dom"/>
</dbReference>
<dbReference type="Proteomes" id="UP000051952">
    <property type="component" value="Unassembled WGS sequence"/>
</dbReference>
<evidence type="ECO:0000256" key="2">
    <source>
        <dbReference type="ARBA" id="ARBA00022741"/>
    </source>
</evidence>
<evidence type="ECO:0000256" key="3">
    <source>
        <dbReference type="ARBA" id="ARBA00022777"/>
    </source>
</evidence>
<dbReference type="VEuPathDB" id="TriTrypDB:BSAL_73830"/>
<dbReference type="PRINTS" id="PR00109">
    <property type="entry name" value="TYRKINASE"/>
</dbReference>
<keyword evidence="1" id="KW-0808">Transferase</keyword>
<gene>
    <name evidence="6" type="ORF">BSAL_73830</name>
</gene>
<dbReference type="GO" id="GO:0004672">
    <property type="term" value="F:protein kinase activity"/>
    <property type="evidence" value="ECO:0007669"/>
    <property type="project" value="InterPro"/>
</dbReference>
<evidence type="ECO:0000256" key="1">
    <source>
        <dbReference type="ARBA" id="ARBA00022679"/>
    </source>
</evidence>
<dbReference type="SMART" id="SM00220">
    <property type="entry name" value="S_TKc"/>
    <property type="match status" value="1"/>
</dbReference>
<protein>
    <submittedName>
        <fullName evidence="6">Protein kinase, putative</fullName>
    </submittedName>
</protein>
<dbReference type="PANTHER" id="PTHR48016:SF56">
    <property type="entry name" value="MAPKK KINASE"/>
    <property type="match status" value="1"/>
</dbReference>
<reference evidence="7" key="1">
    <citation type="submission" date="2015-09" db="EMBL/GenBank/DDBJ databases">
        <authorList>
            <consortium name="Pathogen Informatics"/>
        </authorList>
    </citation>
    <scope>NUCLEOTIDE SEQUENCE [LARGE SCALE GENOMIC DNA]</scope>
    <source>
        <strain evidence="7">Lake Konstanz</strain>
    </source>
</reference>
<evidence type="ECO:0000313" key="7">
    <source>
        <dbReference type="Proteomes" id="UP000051952"/>
    </source>
</evidence>
<dbReference type="PROSITE" id="PS50011">
    <property type="entry name" value="PROTEIN_KINASE_DOM"/>
    <property type="match status" value="1"/>
</dbReference>
<dbReference type="Pfam" id="PF00069">
    <property type="entry name" value="Pkinase"/>
    <property type="match status" value="1"/>
</dbReference>
<dbReference type="OrthoDB" id="8693905at2759"/>
<dbReference type="Gene3D" id="1.10.510.10">
    <property type="entry name" value="Transferase(Phosphotransferase) domain 1"/>
    <property type="match status" value="1"/>
</dbReference>
<name>A0A0S4J173_BODSA</name>
<dbReference type="OMA" id="SACDADH"/>
<dbReference type="InterPro" id="IPR008271">
    <property type="entry name" value="Ser/Thr_kinase_AS"/>
</dbReference>
<dbReference type="InterPro" id="IPR050538">
    <property type="entry name" value="MAP_kinase_kinase_kinase"/>
</dbReference>
<evidence type="ECO:0000313" key="6">
    <source>
        <dbReference type="EMBL" id="CUG07562.1"/>
    </source>
</evidence>